<reference evidence="1 2" key="1">
    <citation type="journal article" date="2022" name="Allergy">
        <title>Genome assembly and annotation of Periplaneta americana reveal a comprehensive cockroach allergen profile.</title>
        <authorList>
            <person name="Wang L."/>
            <person name="Xiong Q."/>
            <person name="Saelim N."/>
            <person name="Wang L."/>
            <person name="Nong W."/>
            <person name="Wan A.T."/>
            <person name="Shi M."/>
            <person name="Liu X."/>
            <person name="Cao Q."/>
            <person name="Hui J.H.L."/>
            <person name="Sookrung N."/>
            <person name="Leung T.F."/>
            <person name="Tungtrongchitr A."/>
            <person name="Tsui S.K.W."/>
        </authorList>
    </citation>
    <scope>NUCLEOTIDE SEQUENCE [LARGE SCALE GENOMIC DNA]</scope>
    <source>
        <strain evidence="1">PWHHKU_190912</strain>
    </source>
</reference>
<comment type="caution">
    <text evidence="1">The sequence shown here is derived from an EMBL/GenBank/DDBJ whole genome shotgun (WGS) entry which is preliminary data.</text>
</comment>
<dbReference type="Proteomes" id="UP001148838">
    <property type="component" value="Unassembled WGS sequence"/>
</dbReference>
<proteinExistence type="predicted"/>
<keyword evidence="2" id="KW-1185">Reference proteome</keyword>
<gene>
    <name evidence="1" type="ORF">ANN_24740</name>
</gene>
<evidence type="ECO:0000313" key="2">
    <source>
        <dbReference type="Proteomes" id="UP001148838"/>
    </source>
</evidence>
<accession>A0ABQ8RZG8</accession>
<organism evidence="1 2">
    <name type="scientific">Periplaneta americana</name>
    <name type="common">American cockroach</name>
    <name type="synonym">Blatta americana</name>
    <dbReference type="NCBI Taxonomy" id="6978"/>
    <lineage>
        <taxon>Eukaryota</taxon>
        <taxon>Metazoa</taxon>
        <taxon>Ecdysozoa</taxon>
        <taxon>Arthropoda</taxon>
        <taxon>Hexapoda</taxon>
        <taxon>Insecta</taxon>
        <taxon>Pterygota</taxon>
        <taxon>Neoptera</taxon>
        <taxon>Polyneoptera</taxon>
        <taxon>Dictyoptera</taxon>
        <taxon>Blattodea</taxon>
        <taxon>Blattoidea</taxon>
        <taxon>Blattidae</taxon>
        <taxon>Blattinae</taxon>
        <taxon>Periplaneta</taxon>
    </lineage>
</organism>
<dbReference type="EMBL" id="JAJSOF020000038">
    <property type="protein sequence ID" value="KAJ4427124.1"/>
    <property type="molecule type" value="Genomic_DNA"/>
</dbReference>
<sequence>MNTNLTVEEKATLETIHELHLRKAERAREYMKRDSSNPNTEMYVISMDIQKALPFPILTVSDAYYKRNLYVYNFGINDMKSKMGYFYCWDETIAARGSLEIASSLFIHFKNCCLLNQLYSIL</sequence>
<protein>
    <submittedName>
        <fullName evidence="1">Uncharacterized protein</fullName>
    </submittedName>
</protein>
<evidence type="ECO:0000313" key="1">
    <source>
        <dbReference type="EMBL" id="KAJ4427124.1"/>
    </source>
</evidence>
<name>A0ABQ8RZG8_PERAM</name>